<dbReference type="InterPro" id="IPR001387">
    <property type="entry name" value="Cro/C1-type_HTH"/>
</dbReference>
<dbReference type="CDD" id="cd00093">
    <property type="entry name" value="HTH_XRE"/>
    <property type="match status" value="1"/>
</dbReference>
<dbReference type="InterPro" id="IPR043917">
    <property type="entry name" value="DUF5753"/>
</dbReference>
<comment type="caution">
    <text evidence="2">The sequence shown here is derived from an EMBL/GenBank/DDBJ whole genome shotgun (WGS) entry which is preliminary data.</text>
</comment>
<dbReference type="EMBL" id="BAAAMJ010000038">
    <property type="protein sequence ID" value="GAA1924565.1"/>
    <property type="molecule type" value="Genomic_DNA"/>
</dbReference>
<dbReference type="Proteomes" id="UP001501303">
    <property type="component" value="Unassembled WGS sequence"/>
</dbReference>
<dbReference type="Pfam" id="PF19054">
    <property type="entry name" value="DUF5753"/>
    <property type="match status" value="1"/>
</dbReference>
<name>A0ABP5AWS6_9ACTN</name>
<feature type="domain" description="HTH cro/C1-type" evidence="1">
    <location>
        <begin position="20"/>
        <end position="63"/>
    </location>
</feature>
<sequence length="275" mass="30799">MDTNHDDERLTARVLIARQLRKLREEAGLSLRKLGSEIHFQHSYISDVESGRKLPSEEMARALDERFSPTIPFTDLLEVVRDALIADYSRTVVAREAEAIRIEVFGSSVIPGLLQTEAFARELLRAGLPRESSAEIDARVAAHMKRKRILEGKTPPLYWAVLDEVVLMRSVAQKGAAREQLSALLTASEHPHITLQIYPLANGLHSMQGGSLTMLTLRDGQRVGLVESFGSGEPVESPLRLVEYAQLFDMAKLNALSKQDSRKLVSRYLEETRDD</sequence>
<dbReference type="Pfam" id="PF13560">
    <property type="entry name" value="HTH_31"/>
    <property type="match status" value="1"/>
</dbReference>
<proteinExistence type="predicted"/>
<dbReference type="PROSITE" id="PS50943">
    <property type="entry name" value="HTH_CROC1"/>
    <property type="match status" value="1"/>
</dbReference>
<dbReference type="Gene3D" id="1.10.260.40">
    <property type="entry name" value="lambda repressor-like DNA-binding domains"/>
    <property type="match status" value="1"/>
</dbReference>
<dbReference type="SMART" id="SM00530">
    <property type="entry name" value="HTH_XRE"/>
    <property type="match status" value="1"/>
</dbReference>
<gene>
    <name evidence="2" type="ORF">GCM10009716_36020</name>
</gene>
<reference evidence="3" key="1">
    <citation type="journal article" date="2019" name="Int. J. Syst. Evol. Microbiol.">
        <title>The Global Catalogue of Microorganisms (GCM) 10K type strain sequencing project: providing services to taxonomists for standard genome sequencing and annotation.</title>
        <authorList>
            <consortium name="The Broad Institute Genomics Platform"/>
            <consortium name="The Broad Institute Genome Sequencing Center for Infectious Disease"/>
            <person name="Wu L."/>
            <person name="Ma J."/>
        </authorList>
    </citation>
    <scope>NUCLEOTIDE SEQUENCE [LARGE SCALE GENOMIC DNA]</scope>
    <source>
        <strain evidence="3">JCM 13581</strain>
    </source>
</reference>
<keyword evidence="3" id="KW-1185">Reference proteome</keyword>
<evidence type="ECO:0000313" key="3">
    <source>
        <dbReference type="Proteomes" id="UP001501303"/>
    </source>
</evidence>
<accession>A0ABP5AWS6</accession>
<organism evidence="2 3">
    <name type="scientific">Streptomyces sodiiphilus</name>
    <dbReference type="NCBI Taxonomy" id="226217"/>
    <lineage>
        <taxon>Bacteria</taxon>
        <taxon>Bacillati</taxon>
        <taxon>Actinomycetota</taxon>
        <taxon>Actinomycetes</taxon>
        <taxon>Kitasatosporales</taxon>
        <taxon>Streptomycetaceae</taxon>
        <taxon>Streptomyces</taxon>
    </lineage>
</organism>
<dbReference type="InterPro" id="IPR010982">
    <property type="entry name" value="Lambda_DNA-bd_dom_sf"/>
</dbReference>
<dbReference type="SUPFAM" id="SSF47413">
    <property type="entry name" value="lambda repressor-like DNA-binding domains"/>
    <property type="match status" value="1"/>
</dbReference>
<evidence type="ECO:0000259" key="1">
    <source>
        <dbReference type="PROSITE" id="PS50943"/>
    </source>
</evidence>
<evidence type="ECO:0000313" key="2">
    <source>
        <dbReference type="EMBL" id="GAA1924565.1"/>
    </source>
</evidence>
<protein>
    <submittedName>
        <fullName evidence="2">Helix-turn-helix transcriptional regulator</fullName>
    </submittedName>
</protein>